<dbReference type="RefSeq" id="WP_310376948.1">
    <property type="nucleotide sequence ID" value="NZ_JAVDXT010000006.1"/>
</dbReference>
<keyword evidence="2" id="KW-1185">Reference proteome</keyword>
<organism evidence="1 2">
    <name type="scientific">Rhodoferax ferrireducens</name>
    <dbReference type="NCBI Taxonomy" id="192843"/>
    <lineage>
        <taxon>Bacteria</taxon>
        <taxon>Pseudomonadati</taxon>
        <taxon>Pseudomonadota</taxon>
        <taxon>Betaproteobacteria</taxon>
        <taxon>Burkholderiales</taxon>
        <taxon>Comamonadaceae</taxon>
        <taxon>Rhodoferax</taxon>
    </lineage>
</organism>
<dbReference type="EMBL" id="JAVDXT010000006">
    <property type="protein sequence ID" value="MDR7380029.1"/>
    <property type="molecule type" value="Genomic_DNA"/>
</dbReference>
<sequence>MPHPPASEWQVLHIHPAAPAKPAVGAPCNGCGVCCLSAPCPLGMLLSRRRTGACAALRWDGEHSRYLCGAISQPTDVLAPRWRWTAPLLGRWARRWVAAGVGCDSSLQVGPPPPV</sequence>
<evidence type="ECO:0000313" key="2">
    <source>
        <dbReference type="Proteomes" id="UP001180487"/>
    </source>
</evidence>
<accession>A0ABU2CFD8</accession>
<evidence type="ECO:0008006" key="3">
    <source>
        <dbReference type="Google" id="ProtNLM"/>
    </source>
</evidence>
<name>A0ABU2CFD8_9BURK</name>
<protein>
    <recommendedName>
        <fullName evidence="3">4Fe-4S ferredoxin-type domain-containing protein</fullName>
    </recommendedName>
</protein>
<evidence type="ECO:0000313" key="1">
    <source>
        <dbReference type="EMBL" id="MDR7380029.1"/>
    </source>
</evidence>
<proteinExistence type="predicted"/>
<reference evidence="1 2" key="1">
    <citation type="submission" date="2023-07" db="EMBL/GenBank/DDBJ databases">
        <title>Sorghum-associated microbial communities from plants grown in Nebraska, USA.</title>
        <authorList>
            <person name="Schachtman D."/>
        </authorList>
    </citation>
    <scope>NUCLEOTIDE SEQUENCE [LARGE SCALE GENOMIC DNA]</scope>
    <source>
        <strain evidence="1 2">BE313</strain>
    </source>
</reference>
<comment type="caution">
    <text evidence="1">The sequence shown here is derived from an EMBL/GenBank/DDBJ whole genome shotgun (WGS) entry which is preliminary data.</text>
</comment>
<gene>
    <name evidence="1" type="ORF">J2X19_004731</name>
</gene>
<dbReference type="Proteomes" id="UP001180487">
    <property type="component" value="Unassembled WGS sequence"/>
</dbReference>